<dbReference type="InterPro" id="IPR022536">
    <property type="entry name" value="EspC"/>
</dbReference>
<dbReference type="RefSeq" id="WP_148347676.1">
    <property type="nucleotide sequence ID" value="NZ_JBHSBF010000019.1"/>
</dbReference>
<evidence type="ECO:0008006" key="3">
    <source>
        <dbReference type="Google" id="ProtNLM"/>
    </source>
</evidence>
<accession>A0A5D0ULE5</accession>
<name>A0A5D0ULE5_9ACTN</name>
<dbReference type="GO" id="GO:0009306">
    <property type="term" value="P:protein secretion"/>
    <property type="evidence" value="ECO:0007669"/>
    <property type="project" value="InterPro"/>
</dbReference>
<evidence type="ECO:0000313" key="2">
    <source>
        <dbReference type="Proteomes" id="UP000322634"/>
    </source>
</evidence>
<protein>
    <recommendedName>
        <fullName evidence="3">ESX-1 secretion-associated protein</fullName>
    </recommendedName>
</protein>
<evidence type="ECO:0000313" key="1">
    <source>
        <dbReference type="EMBL" id="TYC18443.1"/>
    </source>
</evidence>
<keyword evidence="2" id="KW-1185">Reference proteome</keyword>
<dbReference type="OrthoDB" id="4829545at2"/>
<dbReference type="EMBL" id="VSFF01000001">
    <property type="protein sequence ID" value="TYC18443.1"/>
    <property type="molecule type" value="Genomic_DNA"/>
</dbReference>
<proteinExistence type="predicted"/>
<organism evidence="1 2">
    <name type="scientific">Actinomadura syzygii</name>
    <dbReference type="NCBI Taxonomy" id="1427538"/>
    <lineage>
        <taxon>Bacteria</taxon>
        <taxon>Bacillati</taxon>
        <taxon>Actinomycetota</taxon>
        <taxon>Actinomycetes</taxon>
        <taxon>Streptosporangiales</taxon>
        <taxon>Thermomonosporaceae</taxon>
        <taxon>Actinomadura</taxon>
    </lineage>
</organism>
<sequence>MSPILKVLTQTLRSEAGVWDAQAEAIADAGNKADGLHLNRIEAGVFQAFVTAYGTTTGEVVARCREGEARMKEIANALRKVAGNYDKTEAEGAALFKQIF</sequence>
<reference evidence="1 2" key="1">
    <citation type="submission" date="2019-08" db="EMBL/GenBank/DDBJ databases">
        <title>Actinomadura sp. nov. CYP1-5 isolated from mountain soil.</title>
        <authorList>
            <person name="Songsumanus A."/>
            <person name="Kuncharoen N."/>
            <person name="Kudo T."/>
            <person name="Yuki M."/>
            <person name="Igarashi Y."/>
            <person name="Tanasupawat S."/>
        </authorList>
    </citation>
    <scope>NUCLEOTIDE SEQUENCE [LARGE SCALE GENOMIC DNA]</scope>
    <source>
        <strain evidence="1 2">GKU157</strain>
    </source>
</reference>
<dbReference type="Pfam" id="PF10824">
    <property type="entry name" value="T7SS_ESX_EspC"/>
    <property type="match status" value="1"/>
</dbReference>
<gene>
    <name evidence="1" type="ORF">FXF65_01385</name>
</gene>
<dbReference type="AlphaFoldDB" id="A0A5D0ULE5"/>
<comment type="caution">
    <text evidence="1">The sequence shown here is derived from an EMBL/GenBank/DDBJ whole genome shotgun (WGS) entry which is preliminary data.</text>
</comment>
<dbReference type="Proteomes" id="UP000322634">
    <property type="component" value="Unassembled WGS sequence"/>
</dbReference>